<dbReference type="AlphaFoldDB" id="A0A1C7NJI5"/>
<dbReference type="CDD" id="cd00353">
    <property type="entry name" value="Ribosomal_S15p_S13e"/>
    <property type="match status" value="1"/>
</dbReference>
<dbReference type="InterPro" id="IPR000589">
    <property type="entry name" value="Ribosomal_uS15"/>
</dbReference>
<evidence type="ECO:0000256" key="3">
    <source>
        <dbReference type="ARBA" id="ARBA00023274"/>
    </source>
</evidence>
<dbReference type="SUPFAM" id="SSF47060">
    <property type="entry name" value="S15/NS1 RNA-binding domain"/>
    <property type="match status" value="1"/>
</dbReference>
<dbReference type="InterPro" id="IPR009068">
    <property type="entry name" value="uS15_NS1_RNA-bd_sf"/>
</dbReference>
<sequence length="241" mass="27382">MLGRSSVVNTKRIAFAVVSKQPFHSSAAALAKKHPKQVKKENLAKRAAKLAEFERTKPSFIVSKPTPFFNTLHTPASAYQQNSTGYQHFLTETDQKFLFEETPKKSVESSHMAAVDGLDEALKQEKTKVETLQKLLSLQNANAKAVQIFNIHQAIDWFKQKEGDTGSPEVQAAILTVRIHNLNSHLNQHHKDRHNYKQLRNMVHQRAKILKYLKSKNADRYFTCLEKLGLEPRAVEGEITL</sequence>
<dbReference type="EMBL" id="LUGH01000103">
    <property type="protein sequence ID" value="OBZ89287.1"/>
    <property type="molecule type" value="Genomic_DNA"/>
</dbReference>
<feature type="coiled-coil region" evidence="5">
    <location>
        <begin position="115"/>
        <end position="142"/>
    </location>
</feature>
<dbReference type="InterPro" id="IPR005290">
    <property type="entry name" value="Ribosomal_uS15_bac-type"/>
</dbReference>
<organism evidence="6 7">
    <name type="scientific">Choanephora cucurbitarum</name>
    <dbReference type="NCBI Taxonomy" id="101091"/>
    <lineage>
        <taxon>Eukaryota</taxon>
        <taxon>Fungi</taxon>
        <taxon>Fungi incertae sedis</taxon>
        <taxon>Mucoromycota</taxon>
        <taxon>Mucoromycotina</taxon>
        <taxon>Mucoromycetes</taxon>
        <taxon>Mucorales</taxon>
        <taxon>Mucorineae</taxon>
        <taxon>Choanephoraceae</taxon>
        <taxon>Choanephoroideae</taxon>
        <taxon>Choanephora</taxon>
    </lineage>
</organism>
<comment type="similarity">
    <text evidence="1 4">Belongs to the universal ribosomal protein uS15 family.</text>
</comment>
<dbReference type="SMART" id="SM01387">
    <property type="entry name" value="Ribosomal_S15"/>
    <property type="match status" value="1"/>
</dbReference>
<dbReference type="PROSITE" id="PS00362">
    <property type="entry name" value="RIBOSOMAL_S15"/>
    <property type="match status" value="1"/>
</dbReference>
<evidence type="ECO:0000256" key="2">
    <source>
        <dbReference type="ARBA" id="ARBA00022980"/>
    </source>
</evidence>
<evidence type="ECO:0000256" key="5">
    <source>
        <dbReference type="SAM" id="Coils"/>
    </source>
</evidence>
<dbReference type="Pfam" id="PF00312">
    <property type="entry name" value="Ribosomal_S15"/>
    <property type="match status" value="1"/>
</dbReference>
<gene>
    <name evidence="6" type="primary">MRPS28</name>
    <name evidence="6" type="ORF">A0J61_02669</name>
</gene>
<reference evidence="6 7" key="1">
    <citation type="submission" date="2016-03" db="EMBL/GenBank/DDBJ databases">
        <title>Choanephora cucurbitarum.</title>
        <authorList>
            <person name="Min B."/>
            <person name="Park H."/>
            <person name="Park J.-H."/>
            <person name="Shin H.-D."/>
            <person name="Choi I.-G."/>
        </authorList>
    </citation>
    <scope>NUCLEOTIDE SEQUENCE [LARGE SCALE GENOMIC DNA]</scope>
    <source>
        <strain evidence="6 7">KUS-F28377</strain>
    </source>
</reference>
<dbReference type="PANTHER" id="PTHR23321:SF26">
    <property type="entry name" value="SMALL RIBOSOMAL SUBUNIT PROTEIN US15M"/>
    <property type="match status" value="1"/>
</dbReference>
<accession>A0A1C7NJI5</accession>
<dbReference type="GO" id="GO:0005840">
    <property type="term" value="C:ribosome"/>
    <property type="evidence" value="ECO:0007669"/>
    <property type="project" value="UniProtKB-KW"/>
</dbReference>
<evidence type="ECO:0000256" key="4">
    <source>
        <dbReference type="RuleBase" id="RU003919"/>
    </source>
</evidence>
<keyword evidence="5" id="KW-0175">Coiled coil</keyword>
<dbReference type="GO" id="GO:1990904">
    <property type="term" value="C:ribonucleoprotein complex"/>
    <property type="evidence" value="ECO:0007669"/>
    <property type="project" value="UniProtKB-KW"/>
</dbReference>
<keyword evidence="7" id="KW-1185">Reference proteome</keyword>
<dbReference type="STRING" id="101091.A0A1C7NJI5"/>
<dbReference type="OrthoDB" id="441444at2759"/>
<comment type="caution">
    <text evidence="6">The sequence shown here is derived from an EMBL/GenBank/DDBJ whole genome shotgun (WGS) entry which is preliminary data.</text>
</comment>
<dbReference type="Gene3D" id="1.10.287.10">
    <property type="entry name" value="S15/NS1, RNA-binding"/>
    <property type="match status" value="1"/>
</dbReference>
<dbReference type="GO" id="GO:0003735">
    <property type="term" value="F:structural constituent of ribosome"/>
    <property type="evidence" value="ECO:0007669"/>
    <property type="project" value="InterPro"/>
</dbReference>
<dbReference type="InParanoid" id="A0A1C7NJI5"/>
<keyword evidence="3 4" id="KW-0687">Ribonucleoprotein</keyword>
<dbReference type="GO" id="GO:0006412">
    <property type="term" value="P:translation"/>
    <property type="evidence" value="ECO:0007669"/>
    <property type="project" value="InterPro"/>
</dbReference>
<dbReference type="Proteomes" id="UP000093000">
    <property type="component" value="Unassembled WGS sequence"/>
</dbReference>
<dbReference type="GO" id="GO:0005737">
    <property type="term" value="C:cytoplasm"/>
    <property type="evidence" value="ECO:0007669"/>
    <property type="project" value="UniProtKB-ARBA"/>
</dbReference>
<keyword evidence="2 4" id="KW-0689">Ribosomal protein</keyword>
<dbReference type="HAMAP" id="MF_01343_B">
    <property type="entry name" value="Ribosomal_uS15_B"/>
    <property type="match status" value="1"/>
</dbReference>
<protein>
    <submittedName>
        <fullName evidence="6">37S ribosomal protein S28, mitochondrial</fullName>
    </submittedName>
</protein>
<dbReference type="NCBIfam" id="TIGR00952">
    <property type="entry name" value="S15_bact"/>
    <property type="match status" value="1"/>
</dbReference>
<evidence type="ECO:0000256" key="1">
    <source>
        <dbReference type="ARBA" id="ARBA00008434"/>
    </source>
</evidence>
<evidence type="ECO:0000313" key="7">
    <source>
        <dbReference type="Proteomes" id="UP000093000"/>
    </source>
</evidence>
<proteinExistence type="inferred from homology"/>
<evidence type="ECO:0000313" key="6">
    <source>
        <dbReference type="EMBL" id="OBZ89287.1"/>
    </source>
</evidence>
<name>A0A1C7NJI5_9FUNG</name>
<dbReference type="PANTHER" id="PTHR23321">
    <property type="entry name" value="RIBOSOMAL PROTEIN S15, BACTERIAL AND ORGANELLAR"/>
    <property type="match status" value="1"/>
</dbReference>